<dbReference type="Proteomes" id="UP000054018">
    <property type="component" value="Unassembled WGS sequence"/>
</dbReference>
<dbReference type="EMBL" id="KN833713">
    <property type="protein sequence ID" value="KIK24773.1"/>
    <property type="molecule type" value="Genomic_DNA"/>
</dbReference>
<dbReference type="HOGENOM" id="CLU_2832143_0_0_1"/>
<sequence length="66" mass="7446">MERFGYSTKSIATFICPLAALYLVQRTRSFADSCKIINYGKYDRLMNGMPRRLQGLELGSFTSASV</sequence>
<name>A0A0C9ZYG0_9AGAM</name>
<evidence type="ECO:0000313" key="1">
    <source>
        <dbReference type="EMBL" id="KIK24773.1"/>
    </source>
</evidence>
<organism evidence="1 2">
    <name type="scientific">Pisolithus microcarpus 441</name>
    <dbReference type="NCBI Taxonomy" id="765257"/>
    <lineage>
        <taxon>Eukaryota</taxon>
        <taxon>Fungi</taxon>
        <taxon>Dikarya</taxon>
        <taxon>Basidiomycota</taxon>
        <taxon>Agaricomycotina</taxon>
        <taxon>Agaricomycetes</taxon>
        <taxon>Agaricomycetidae</taxon>
        <taxon>Boletales</taxon>
        <taxon>Sclerodermatineae</taxon>
        <taxon>Pisolithaceae</taxon>
        <taxon>Pisolithus</taxon>
    </lineage>
</organism>
<gene>
    <name evidence="1" type="ORF">PISMIDRAFT_677869</name>
</gene>
<protein>
    <submittedName>
        <fullName evidence="1">Unplaced genomic scaffold scaffold_29, whole genome shotgun sequence</fullName>
    </submittedName>
</protein>
<keyword evidence="2" id="KW-1185">Reference proteome</keyword>
<reference evidence="2" key="2">
    <citation type="submission" date="2015-01" db="EMBL/GenBank/DDBJ databases">
        <title>Evolutionary Origins and Diversification of the Mycorrhizal Mutualists.</title>
        <authorList>
            <consortium name="DOE Joint Genome Institute"/>
            <consortium name="Mycorrhizal Genomics Consortium"/>
            <person name="Kohler A."/>
            <person name="Kuo A."/>
            <person name="Nagy L.G."/>
            <person name="Floudas D."/>
            <person name="Copeland A."/>
            <person name="Barry K.W."/>
            <person name="Cichocki N."/>
            <person name="Veneault-Fourrey C."/>
            <person name="LaButti K."/>
            <person name="Lindquist E.A."/>
            <person name="Lipzen A."/>
            <person name="Lundell T."/>
            <person name="Morin E."/>
            <person name="Murat C."/>
            <person name="Riley R."/>
            <person name="Ohm R."/>
            <person name="Sun H."/>
            <person name="Tunlid A."/>
            <person name="Henrissat B."/>
            <person name="Grigoriev I.V."/>
            <person name="Hibbett D.S."/>
            <person name="Martin F."/>
        </authorList>
    </citation>
    <scope>NUCLEOTIDE SEQUENCE [LARGE SCALE GENOMIC DNA]</scope>
    <source>
        <strain evidence="2">441</strain>
    </source>
</reference>
<dbReference type="AlphaFoldDB" id="A0A0C9ZYG0"/>
<evidence type="ECO:0000313" key="2">
    <source>
        <dbReference type="Proteomes" id="UP000054018"/>
    </source>
</evidence>
<reference evidence="1 2" key="1">
    <citation type="submission" date="2014-04" db="EMBL/GenBank/DDBJ databases">
        <authorList>
            <consortium name="DOE Joint Genome Institute"/>
            <person name="Kuo A."/>
            <person name="Kohler A."/>
            <person name="Costa M.D."/>
            <person name="Nagy L.G."/>
            <person name="Floudas D."/>
            <person name="Copeland A."/>
            <person name="Barry K.W."/>
            <person name="Cichocki N."/>
            <person name="Veneault-Fourrey C."/>
            <person name="LaButti K."/>
            <person name="Lindquist E.A."/>
            <person name="Lipzen A."/>
            <person name="Lundell T."/>
            <person name="Morin E."/>
            <person name="Murat C."/>
            <person name="Sun H."/>
            <person name="Tunlid A."/>
            <person name="Henrissat B."/>
            <person name="Grigoriev I.V."/>
            <person name="Hibbett D.S."/>
            <person name="Martin F."/>
            <person name="Nordberg H.P."/>
            <person name="Cantor M.N."/>
            <person name="Hua S.X."/>
        </authorList>
    </citation>
    <scope>NUCLEOTIDE SEQUENCE [LARGE SCALE GENOMIC DNA]</scope>
    <source>
        <strain evidence="1 2">441</strain>
    </source>
</reference>
<accession>A0A0C9ZYG0</accession>
<proteinExistence type="predicted"/>